<gene>
    <name evidence="2" type="ORF">Q604_UNBC17833G0001</name>
</gene>
<organism evidence="2">
    <name type="scientific">human gut metagenome</name>
    <dbReference type="NCBI Taxonomy" id="408170"/>
    <lineage>
        <taxon>unclassified sequences</taxon>
        <taxon>metagenomes</taxon>
        <taxon>organismal metagenomes</taxon>
    </lineage>
</organism>
<protein>
    <submittedName>
        <fullName evidence="2">Lon protease</fullName>
    </submittedName>
</protein>
<evidence type="ECO:0000259" key="1">
    <source>
        <dbReference type="Pfam" id="PF02190"/>
    </source>
</evidence>
<feature type="non-terminal residue" evidence="2">
    <location>
        <position position="1"/>
    </location>
</feature>
<accession>W1X5C2</accession>
<comment type="caution">
    <text evidence="2">The sequence shown here is derived from an EMBL/GenBank/DDBJ whole genome shotgun (WGS) entry which is preliminary data.</text>
</comment>
<reference evidence="2" key="1">
    <citation type="submission" date="2013-12" db="EMBL/GenBank/DDBJ databases">
        <title>A Varibaculum cambriense genome reconstructed from a premature infant gut community with otherwise low bacterial novelty that shifts toward anaerobic metabolism during the third week of life.</title>
        <authorList>
            <person name="Brown C.T."/>
            <person name="Sharon I."/>
            <person name="Thomas B.C."/>
            <person name="Castelle C.J."/>
            <person name="Morowitz M.J."/>
            <person name="Banfield J.F."/>
        </authorList>
    </citation>
    <scope>NUCLEOTIDE SEQUENCE</scope>
</reference>
<evidence type="ECO:0000313" key="2">
    <source>
        <dbReference type="EMBL" id="ETJ25371.1"/>
    </source>
</evidence>
<keyword evidence="2" id="KW-0378">Hydrolase</keyword>
<dbReference type="Gene3D" id="2.30.130.40">
    <property type="entry name" value="LON domain-like"/>
    <property type="match status" value="1"/>
</dbReference>
<feature type="non-terminal residue" evidence="2">
    <location>
        <position position="87"/>
    </location>
</feature>
<dbReference type="GO" id="GO:0008233">
    <property type="term" value="F:peptidase activity"/>
    <property type="evidence" value="ECO:0007669"/>
    <property type="project" value="UniProtKB-KW"/>
</dbReference>
<feature type="domain" description="Lon N-terminal" evidence="1">
    <location>
        <begin position="1"/>
        <end position="43"/>
    </location>
</feature>
<dbReference type="EMBL" id="AZMM01017833">
    <property type="protein sequence ID" value="ETJ25371.1"/>
    <property type="molecule type" value="Genomic_DNA"/>
</dbReference>
<dbReference type="GO" id="GO:0006508">
    <property type="term" value="P:proteolysis"/>
    <property type="evidence" value="ECO:0007669"/>
    <property type="project" value="UniProtKB-KW"/>
</dbReference>
<keyword evidence="2" id="KW-0645">Protease</keyword>
<dbReference type="InterPro" id="IPR046336">
    <property type="entry name" value="Lon_prtase_N_sf"/>
</dbReference>
<sequence>ICKIKQILKMSENTIRVLVEGLERAKIVEYIEDDEYIKASVETSLFIFSKISSALAIISRHSKTSCFASSSVIAYEATISKYSIGLS</sequence>
<dbReference type="InterPro" id="IPR003111">
    <property type="entry name" value="Lon_prtase_N"/>
</dbReference>
<dbReference type="InterPro" id="IPR015947">
    <property type="entry name" value="PUA-like_sf"/>
</dbReference>
<dbReference type="Pfam" id="PF02190">
    <property type="entry name" value="LON_substr_bdg"/>
    <property type="match status" value="1"/>
</dbReference>
<dbReference type="AlphaFoldDB" id="W1X5C2"/>
<name>W1X5C2_9ZZZZ</name>
<dbReference type="SUPFAM" id="SSF88697">
    <property type="entry name" value="PUA domain-like"/>
    <property type="match status" value="1"/>
</dbReference>
<proteinExistence type="predicted"/>